<evidence type="ECO:0000256" key="2">
    <source>
        <dbReference type="ARBA" id="ARBA00009677"/>
    </source>
</evidence>
<dbReference type="InterPro" id="IPR020013">
    <property type="entry name" value="Flagellar_FlgE/F/G"/>
</dbReference>
<keyword evidence="8" id="KW-0966">Cell projection</keyword>
<dbReference type="GO" id="GO:0009425">
    <property type="term" value="C:bacterial-type flagellum basal body"/>
    <property type="evidence" value="ECO:0007669"/>
    <property type="project" value="UniProtKB-SubCell"/>
</dbReference>
<accession>A0A2S4K1J5</accession>
<dbReference type="InterPro" id="IPR053967">
    <property type="entry name" value="LlgE_F_G-like_D1"/>
</dbReference>
<evidence type="ECO:0000256" key="1">
    <source>
        <dbReference type="ARBA" id="ARBA00004117"/>
    </source>
</evidence>
<sequence length="289" mass="32174">MVRGVFTAASGMIAQQHRLDALSNNLANADTVGYKRDVSVQKAFPELLLRRMNDDGVVQFPYRGEPVGSVDKAPVVGKLGTGVEQNEVFTIFEQGAVHPTENAFDLALEGDGFFVVRTPQGDRLTRNGSFSLGPEGILVTQQGYPVLGDDGNPVEVKLNNFVVDETGAIFANERYLDDPDRLVQMRENQWDETLQVGQLRLVGVEEARYLRKQGTNLWRTTRESGEARDLLGDRRPQVLQGFLEKANINVVVEMTNMIEVNRAYEANQKVVQSHDQSTGRLISEILRAQ</sequence>
<dbReference type="PANTHER" id="PTHR30435">
    <property type="entry name" value="FLAGELLAR PROTEIN"/>
    <property type="match status" value="1"/>
</dbReference>
<evidence type="ECO:0000259" key="7">
    <source>
        <dbReference type="Pfam" id="PF22692"/>
    </source>
</evidence>
<reference evidence="9" key="1">
    <citation type="submission" date="2015-12" db="EMBL/GenBank/DDBJ databases">
        <authorList>
            <person name="Lodha T.D."/>
            <person name="Chintalapati S."/>
            <person name="Chintalapati V.R."/>
            <person name="Sravanthi T."/>
        </authorList>
    </citation>
    <scope>NUCLEOTIDE SEQUENCE [LARGE SCALE GENOMIC DNA]</scope>
    <source>
        <strain evidence="9">JC133</strain>
    </source>
</reference>
<dbReference type="Pfam" id="PF22692">
    <property type="entry name" value="LlgE_F_G_D1"/>
    <property type="match status" value="1"/>
</dbReference>
<dbReference type="Proteomes" id="UP000237350">
    <property type="component" value="Unassembled WGS sequence"/>
</dbReference>
<dbReference type="Pfam" id="PF06429">
    <property type="entry name" value="Flg_bbr_C"/>
    <property type="match status" value="1"/>
</dbReference>
<evidence type="ECO:0000259" key="5">
    <source>
        <dbReference type="Pfam" id="PF00460"/>
    </source>
</evidence>
<keyword evidence="3 4" id="KW-0975">Bacterial flagellum</keyword>
<evidence type="ECO:0000313" key="9">
    <source>
        <dbReference type="Proteomes" id="UP000237350"/>
    </source>
</evidence>
<dbReference type="InterPro" id="IPR010930">
    <property type="entry name" value="Flg_bb/hook_C_dom"/>
</dbReference>
<name>A0A2S4K1J5_9SPIO</name>
<gene>
    <name evidence="8" type="ORF">AU468_00225</name>
</gene>
<dbReference type="AlphaFoldDB" id="A0A2S4K1J5"/>
<feature type="domain" description="Flagellar basal body rod protein N-terminal" evidence="5">
    <location>
        <begin position="7"/>
        <end position="35"/>
    </location>
</feature>
<dbReference type="SUPFAM" id="SSF117143">
    <property type="entry name" value="Flagellar hook protein flgE"/>
    <property type="match status" value="1"/>
</dbReference>
<comment type="similarity">
    <text evidence="2 4">Belongs to the flagella basal body rod proteins family.</text>
</comment>
<comment type="caution">
    <text evidence="8">The sequence shown here is derived from an EMBL/GenBank/DDBJ whole genome shotgun (WGS) entry which is preliminary data.</text>
</comment>
<dbReference type="InterPro" id="IPR001444">
    <property type="entry name" value="Flag_bb_rod_N"/>
</dbReference>
<protein>
    <submittedName>
        <fullName evidence="8">Flagellar biosynthesis protein FlgC</fullName>
    </submittedName>
</protein>
<dbReference type="PROSITE" id="PS00588">
    <property type="entry name" value="FLAGELLA_BB_ROD"/>
    <property type="match status" value="1"/>
</dbReference>
<dbReference type="GO" id="GO:0071978">
    <property type="term" value="P:bacterial-type flagellum-dependent swarming motility"/>
    <property type="evidence" value="ECO:0007669"/>
    <property type="project" value="TreeGrafter"/>
</dbReference>
<organism evidence="8 9">
    <name type="scientific">Alkalispirochaeta sphaeroplastigenens</name>
    <dbReference type="NCBI Taxonomy" id="1187066"/>
    <lineage>
        <taxon>Bacteria</taxon>
        <taxon>Pseudomonadati</taxon>
        <taxon>Spirochaetota</taxon>
        <taxon>Spirochaetia</taxon>
        <taxon>Spirochaetales</taxon>
        <taxon>Spirochaetaceae</taxon>
        <taxon>Alkalispirochaeta</taxon>
    </lineage>
</organism>
<dbReference type="PANTHER" id="PTHR30435:SF19">
    <property type="entry name" value="FLAGELLAR BASAL-BODY ROD PROTEIN FLGG"/>
    <property type="match status" value="1"/>
</dbReference>
<feature type="domain" description="Flagellar basal-body/hook protein C-terminal" evidence="6">
    <location>
        <begin position="240"/>
        <end position="282"/>
    </location>
</feature>
<dbReference type="Pfam" id="PF00460">
    <property type="entry name" value="Flg_bb_rod"/>
    <property type="match status" value="1"/>
</dbReference>
<dbReference type="EMBL" id="LPWH01000001">
    <property type="protein sequence ID" value="POR05638.1"/>
    <property type="molecule type" value="Genomic_DNA"/>
</dbReference>
<dbReference type="OrthoDB" id="9804559at2"/>
<keyword evidence="8" id="KW-0282">Flagellum</keyword>
<keyword evidence="8" id="KW-0969">Cilium</keyword>
<proteinExistence type="inferred from homology"/>
<feature type="domain" description="Flagellar hook protein FlgE/F/G-like D1" evidence="7">
    <location>
        <begin position="107"/>
        <end position="170"/>
    </location>
</feature>
<dbReference type="RefSeq" id="WP_103678983.1">
    <property type="nucleotide sequence ID" value="NZ_LPWH01000001.1"/>
</dbReference>
<comment type="subcellular location">
    <subcellularLocation>
        <location evidence="1 4">Bacterial flagellum basal body</location>
    </subcellularLocation>
</comment>
<evidence type="ECO:0000259" key="6">
    <source>
        <dbReference type="Pfam" id="PF06429"/>
    </source>
</evidence>
<evidence type="ECO:0000313" key="8">
    <source>
        <dbReference type="EMBL" id="POR05638.1"/>
    </source>
</evidence>
<dbReference type="NCBIfam" id="TIGR03506">
    <property type="entry name" value="FlgEFG_subfam"/>
    <property type="match status" value="1"/>
</dbReference>
<evidence type="ECO:0000256" key="3">
    <source>
        <dbReference type="ARBA" id="ARBA00023143"/>
    </source>
</evidence>
<keyword evidence="9" id="KW-1185">Reference proteome</keyword>
<evidence type="ECO:0000256" key="4">
    <source>
        <dbReference type="RuleBase" id="RU362116"/>
    </source>
</evidence>
<dbReference type="InterPro" id="IPR037925">
    <property type="entry name" value="FlgE/F/G-like"/>
</dbReference>
<dbReference type="InterPro" id="IPR019776">
    <property type="entry name" value="Flagellar_basal_body_rod_CS"/>
</dbReference>